<dbReference type="AlphaFoldDB" id="A0A2P4TGN9"/>
<comment type="caution">
    <text evidence="5">The sequence shown here is derived from an EMBL/GenBank/DDBJ whole genome shotgun (WGS) entry which is preliminary data.</text>
</comment>
<dbReference type="InterPro" id="IPR050969">
    <property type="entry name" value="Dev_Signal_Modulators"/>
</dbReference>
<evidence type="ECO:0000256" key="1">
    <source>
        <dbReference type="ARBA" id="ARBA00022729"/>
    </source>
</evidence>
<evidence type="ECO:0000256" key="3">
    <source>
        <dbReference type="SAM" id="MobiDB-lite"/>
    </source>
</evidence>
<protein>
    <recommendedName>
        <fullName evidence="4">VWFD domain-containing protein</fullName>
    </recommendedName>
</protein>
<keyword evidence="1" id="KW-0732">Signal</keyword>
<proteinExistence type="predicted"/>
<dbReference type="Pfam" id="PF00094">
    <property type="entry name" value="VWD"/>
    <property type="match status" value="1"/>
</dbReference>
<dbReference type="InterPro" id="IPR058727">
    <property type="entry name" value="Helical_Vwde"/>
</dbReference>
<dbReference type="Pfam" id="PF26129">
    <property type="entry name" value="Vwde"/>
    <property type="match status" value="1"/>
</dbReference>
<dbReference type="Gene3D" id="2.60.120.260">
    <property type="entry name" value="Galactose-binding domain-like"/>
    <property type="match status" value="1"/>
</dbReference>
<reference evidence="5 6" key="1">
    <citation type="submission" date="2018-01" db="EMBL/GenBank/DDBJ databases">
        <title>Comparison of the Chinese Bamboo Partridge and Red Junglefowl genome sequences highlights the importance of demography in genome evolution.</title>
        <authorList>
            <person name="Tiley G.P."/>
            <person name="Kimball R.T."/>
            <person name="Braun E.L."/>
            <person name="Burleigh J.G."/>
        </authorList>
    </citation>
    <scope>NUCLEOTIDE SEQUENCE [LARGE SCALE GENOMIC DNA]</scope>
    <source>
        <strain evidence="5">RTK389</strain>
        <tissue evidence="5">Blood</tissue>
    </source>
</reference>
<organism evidence="5 6">
    <name type="scientific">Bambusicola thoracicus</name>
    <name type="common">Chinese bamboo-partridge</name>
    <name type="synonym">Perdix thoracica</name>
    <dbReference type="NCBI Taxonomy" id="9083"/>
    <lineage>
        <taxon>Eukaryota</taxon>
        <taxon>Metazoa</taxon>
        <taxon>Chordata</taxon>
        <taxon>Craniata</taxon>
        <taxon>Vertebrata</taxon>
        <taxon>Euteleostomi</taxon>
        <taxon>Archelosauria</taxon>
        <taxon>Archosauria</taxon>
        <taxon>Dinosauria</taxon>
        <taxon>Saurischia</taxon>
        <taxon>Theropoda</taxon>
        <taxon>Coelurosauria</taxon>
        <taxon>Aves</taxon>
        <taxon>Neognathae</taxon>
        <taxon>Galloanserae</taxon>
        <taxon>Galliformes</taxon>
        <taxon>Phasianidae</taxon>
        <taxon>Perdicinae</taxon>
        <taxon>Bambusicola</taxon>
    </lineage>
</organism>
<dbReference type="PANTHER" id="PTHR14949:SF52">
    <property type="entry name" value="VON WILLEBRAND FACTOR D AND EGF DOMAIN-CONTAINING PROTEIN"/>
    <property type="match status" value="1"/>
</dbReference>
<evidence type="ECO:0000313" key="5">
    <source>
        <dbReference type="EMBL" id="POI35521.1"/>
    </source>
</evidence>
<dbReference type="GO" id="GO:0005576">
    <property type="term" value="C:extracellular region"/>
    <property type="evidence" value="ECO:0007669"/>
    <property type="project" value="TreeGrafter"/>
</dbReference>
<accession>A0A2P4TGN9</accession>
<sequence length="722" mass="80405">MNENDQKAPSGHCVSAQGMGRHPMAPECSPAGYRILRSPYRSTRFDSLELQRTFAQDLVCDHSLPPAWYRFMINNTPAEMPTRCIEVFCTVTAFARDTPEQRSLPEQSKGFYAGIKFLPESLQIAEDGKEHVLTILSTVPITCSGHNDSCKITLRLSTEDLDSQLLGAPNIVLSACQVDLVPVPCSEGSCAAAALTVTAVTDFAQDGNRVSHIRAEPVGHRDVLWRAHASKDVKVTVQDLPTGNCYSFTDPHIITFDGWRYDNYKIGTFLLCQSTSRAFEVHVRQWDCGGHRSATACNCGVAAWEGSDVVRLDACSGHFRDSRPQLNVQSTEASPQVKILTSYGGRKITILFPSGAFIRADVSEWGMGLTVRTPSSDFNSTRGLCGLFDGIGHNDLNSVPEEDFIEEWRIPPGKSLFDKTPASSEGKQRKSYCRCQKESTKSMPLVKTLNAFQTQSPGCHYDNVDYTFAIPYLDVTSEFVTRSGKEFASRDDGKQSPKSFDQRSLPKSVKKRGSREEQLKPFSHNASMKNNSSLNFTKPTEELQRPKRQDDYFEYSAPHPLHSPSQTDTESFAYFFPEDYFEGIRIKLPLGWPTPNGLTSAKAQEICHRILANSTIGLVCKVLLGKLIDEAINICMLDLQLKDDMTWVRALIALLENECERRVLRNRGKVFRVGSQSSATWEEILTILRCPAFCNGNGQCTDLGCQCFEDHSSYDCSTAKSK</sequence>
<name>A0A2P4TGN9_BAMTH</name>
<dbReference type="PROSITE" id="PS51233">
    <property type="entry name" value="VWFD"/>
    <property type="match status" value="1"/>
</dbReference>
<evidence type="ECO:0000256" key="2">
    <source>
        <dbReference type="ARBA" id="ARBA00023157"/>
    </source>
</evidence>
<keyword evidence="6" id="KW-1185">Reference proteome</keyword>
<evidence type="ECO:0000259" key="4">
    <source>
        <dbReference type="PROSITE" id="PS51233"/>
    </source>
</evidence>
<feature type="compositionally biased region" description="Basic and acidic residues" evidence="3">
    <location>
        <begin position="486"/>
        <end position="495"/>
    </location>
</feature>
<gene>
    <name evidence="5" type="ORF">CIB84_000727</name>
</gene>
<dbReference type="Proteomes" id="UP000237246">
    <property type="component" value="Unassembled WGS sequence"/>
</dbReference>
<dbReference type="PANTHER" id="PTHR14949">
    <property type="entry name" value="EGF-LIKE-DOMAIN, MULTIPLE 7, 8"/>
    <property type="match status" value="1"/>
</dbReference>
<feature type="compositionally biased region" description="Polar residues" evidence="3">
    <location>
        <begin position="524"/>
        <end position="538"/>
    </location>
</feature>
<keyword evidence="2" id="KW-1015">Disulfide bond</keyword>
<dbReference type="OrthoDB" id="382013at2759"/>
<evidence type="ECO:0000313" key="6">
    <source>
        <dbReference type="Proteomes" id="UP000237246"/>
    </source>
</evidence>
<feature type="domain" description="VWFD" evidence="4">
    <location>
        <begin position="243"/>
        <end position="416"/>
    </location>
</feature>
<feature type="region of interest" description="Disordered" evidence="3">
    <location>
        <begin position="486"/>
        <end position="543"/>
    </location>
</feature>
<dbReference type="GO" id="GO:0005102">
    <property type="term" value="F:signaling receptor binding"/>
    <property type="evidence" value="ECO:0007669"/>
    <property type="project" value="TreeGrafter"/>
</dbReference>
<dbReference type="EMBL" id="PPHD01000407">
    <property type="protein sequence ID" value="POI35521.1"/>
    <property type="molecule type" value="Genomic_DNA"/>
</dbReference>
<dbReference type="GO" id="GO:0009986">
    <property type="term" value="C:cell surface"/>
    <property type="evidence" value="ECO:0007669"/>
    <property type="project" value="TreeGrafter"/>
</dbReference>
<dbReference type="InterPro" id="IPR001846">
    <property type="entry name" value="VWF_type-D"/>
</dbReference>